<accession>A0A9P6B8C4</accession>
<evidence type="ECO:0000313" key="2">
    <source>
        <dbReference type="Proteomes" id="UP000886523"/>
    </source>
</evidence>
<name>A0A9P6B8C4_9AGAM</name>
<organism evidence="1 2">
    <name type="scientific">Hydnum rufescens UP504</name>
    <dbReference type="NCBI Taxonomy" id="1448309"/>
    <lineage>
        <taxon>Eukaryota</taxon>
        <taxon>Fungi</taxon>
        <taxon>Dikarya</taxon>
        <taxon>Basidiomycota</taxon>
        <taxon>Agaricomycotina</taxon>
        <taxon>Agaricomycetes</taxon>
        <taxon>Cantharellales</taxon>
        <taxon>Hydnaceae</taxon>
        <taxon>Hydnum</taxon>
    </lineage>
</organism>
<dbReference type="OrthoDB" id="2142759at2759"/>
<proteinExistence type="predicted"/>
<keyword evidence="2" id="KW-1185">Reference proteome</keyword>
<gene>
    <name evidence="1" type="ORF">BS47DRAFT_1337163</name>
</gene>
<comment type="caution">
    <text evidence="1">The sequence shown here is derived from an EMBL/GenBank/DDBJ whole genome shotgun (WGS) entry which is preliminary data.</text>
</comment>
<dbReference type="Proteomes" id="UP000886523">
    <property type="component" value="Unassembled WGS sequence"/>
</dbReference>
<dbReference type="EMBL" id="MU128918">
    <property type="protein sequence ID" value="KAF9519404.1"/>
    <property type="molecule type" value="Genomic_DNA"/>
</dbReference>
<protein>
    <submittedName>
        <fullName evidence="1">Uncharacterized protein</fullName>
    </submittedName>
</protein>
<reference evidence="1" key="1">
    <citation type="journal article" date="2020" name="Nat. Commun.">
        <title>Large-scale genome sequencing of mycorrhizal fungi provides insights into the early evolution of symbiotic traits.</title>
        <authorList>
            <person name="Miyauchi S."/>
            <person name="Kiss E."/>
            <person name="Kuo A."/>
            <person name="Drula E."/>
            <person name="Kohler A."/>
            <person name="Sanchez-Garcia M."/>
            <person name="Morin E."/>
            <person name="Andreopoulos B."/>
            <person name="Barry K.W."/>
            <person name="Bonito G."/>
            <person name="Buee M."/>
            <person name="Carver A."/>
            <person name="Chen C."/>
            <person name="Cichocki N."/>
            <person name="Clum A."/>
            <person name="Culley D."/>
            <person name="Crous P.W."/>
            <person name="Fauchery L."/>
            <person name="Girlanda M."/>
            <person name="Hayes R.D."/>
            <person name="Keri Z."/>
            <person name="LaButti K."/>
            <person name="Lipzen A."/>
            <person name="Lombard V."/>
            <person name="Magnuson J."/>
            <person name="Maillard F."/>
            <person name="Murat C."/>
            <person name="Nolan M."/>
            <person name="Ohm R.A."/>
            <person name="Pangilinan J."/>
            <person name="Pereira M.F."/>
            <person name="Perotto S."/>
            <person name="Peter M."/>
            <person name="Pfister S."/>
            <person name="Riley R."/>
            <person name="Sitrit Y."/>
            <person name="Stielow J.B."/>
            <person name="Szollosi G."/>
            <person name="Zifcakova L."/>
            <person name="Stursova M."/>
            <person name="Spatafora J.W."/>
            <person name="Tedersoo L."/>
            <person name="Vaario L.M."/>
            <person name="Yamada A."/>
            <person name="Yan M."/>
            <person name="Wang P."/>
            <person name="Xu J."/>
            <person name="Bruns T."/>
            <person name="Baldrian P."/>
            <person name="Vilgalys R."/>
            <person name="Dunand C."/>
            <person name="Henrissat B."/>
            <person name="Grigoriev I.V."/>
            <person name="Hibbett D."/>
            <person name="Nagy L.G."/>
            <person name="Martin F.M."/>
        </authorList>
    </citation>
    <scope>NUCLEOTIDE SEQUENCE</scope>
    <source>
        <strain evidence="1">UP504</strain>
    </source>
</reference>
<dbReference type="AlphaFoldDB" id="A0A9P6B8C4"/>
<sequence>MTSSVQSQFDKFAFGIDVDDNYRIVQFVKPSPEFDISHVGTLKIPEGQPKPYDECLRLHFHYCLRMYVSCPPPGVQGYSIEEIEGLQAAVGMFERDEDPPPLDDPIWDSDLGREVLRSVRAQRCADDGVHVPF</sequence>
<evidence type="ECO:0000313" key="1">
    <source>
        <dbReference type="EMBL" id="KAF9519404.1"/>
    </source>
</evidence>